<dbReference type="SMART" id="SM00471">
    <property type="entry name" value="HDc"/>
    <property type="match status" value="1"/>
</dbReference>
<dbReference type="PROSITE" id="PS51831">
    <property type="entry name" value="HD"/>
    <property type="match status" value="1"/>
</dbReference>
<dbReference type="UniPathway" id="UPA00908">
    <property type="reaction ID" value="UER00884"/>
</dbReference>
<comment type="function">
    <text evidence="9">In eubacteria ppGpp (guanosine 3'-diphosphate 5'-diphosphate) is a mediator of the stringent response that coordinates a variety of cellular activities in response to changes in nutritional abundance.</text>
</comment>
<dbReference type="Pfam" id="PF04607">
    <property type="entry name" value="RelA_SpoT"/>
    <property type="match status" value="1"/>
</dbReference>
<dbReference type="SUPFAM" id="SSF81271">
    <property type="entry name" value="TGS-like"/>
    <property type="match status" value="1"/>
</dbReference>
<dbReference type="InterPro" id="IPR045865">
    <property type="entry name" value="ACT-like_dom_sf"/>
</dbReference>
<dbReference type="Pfam" id="PF19296">
    <property type="entry name" value="RelA_AH_RIS"/>
    <property type="match status" value="1"/>
</dbReference>
<evidence type="ECO:0000256" key="2">
    <source>
        <dbReference type="ARBA" id="ARBA00013251"/>
    </source>
</evidence>
<dbReference type="Gene3D" id="3.30.460.10">
    <property type="entry name" value="Beta Polymerase, domain 2"/>
    <property type="match status" value="1"/>
</dbReference>
<dbReference type="Gene3D" id="1.10.3210.10">
    <property type="entry name" value="Hypothetical protein af1432"/>
    <property type="match status" value="1"/>
</dbReference>
<dbReference type="InterPro" id="IPR045600">
    <property type="entry name" value="RelA/SpoT_AH_RIS"/>
</dbReference>
<dbReference type="SUPFAM" id="SSF81301">
    <property type="entry name" value="Nucleotidyltransferase"/>
    <property type="match status" value="1"/>
</dbReference>
<proteinExistence type="inferred from homology"/>
<dbReference type="CDD" id="cd00077">
    <property type="entry name" value="HDc"/>
    <property type="match status" value="1"/>
</dbReference>
<evidence type="ECO:0000256" key="8">
    <source>
        <dbReference type="ARBA" id="ARBA00048244"/>
    </source>
</evidence>
<evidence type="ECO:0000256" key="7">
    <source>
        <dbReference type="ARBA" id="ARBA00033308"/>
    </source>
</evidence>
<dbReference type="PANTHER" id="PTHR21262">
    <property type="entry name" value="GUANOSINE-3',5'-BIS DIPHOSPHATE 3'-PYROPHOSPHOHYDROLASE"/>
    <property type="match status" value="1"/>
</dbReference>
<accession>A0A1B2DTQ4</accession>
<dbReference type="InterPro" id="IPR012676">
    <property type="entry name" value="TGS-like"/>
</dbReference>
<evidence type="ECO:0000259" key="11">
    <source>
        <dbReference type="PROSITE" id="PS51831"/>
    </source>
</evidence>
<dbReference type="GO" id="GO:0015970">
    <property type="term" value="P:guanosine tetraphosphate biosynthetic process"/>
    <property type="evidence" value="ECO:0007669"/>
    <property type="project" value="UniProtKB-UniPathway"/>
</dbReference>
<dbReference type="AlphaFoldDB" id="A0A1B2DTQ4"/>
<dbReference type="GO" id="GO:0005525">
    <property type="term" value="F:GTP binding"/>
    <property type="evidence" value="ECO:0007669"/>
    <property type="project" value="UniProtKB-KW"/>
</dbReference>
<sequence length="726" mass="83238">MGIEQLIEKASAYMKEQDLLRIREAYHFADQAHHGQVRKSGEPYILHPIAVADILVDMQMDVLSIITALLHDVVEDTTVDLETVRAKFGETCAMLVDGLTKLEKIRFRSKEEQQNENYRKMFVAMAQDIRVILIKLADRLHNMRTLKFQSEEAQRRIAYETLEIFCPIAHRLGISAIKWEMEDIALRYLNPQQYYRIANLMKKKRAEREQFIADVIDRIEEKLGEMGIEGDISGRPKHLYSIYKKMTDRNKQFNEIYDLMAIRIIVENIKDCYATLGIIHTLWKPMPGRFKDYIAMPKANMYQSLHTTVVGPNGEPTEVQIRTWDMHRTSEYGIAAHWAYKEGTVVPNRNFEDKMSWFREILELQNDARDASEFMESLKMDFFSDLVFVFTPSGEVIELPAGSVPLDFAYRIHTEVGNRTIGAKVNGRIVPLDHKLKTGDIIEILTSKHSYGPSQDWVKIAQSSHARSKIRQWFKKEQREENVAKGREAVERELKRLGLEPSAWLTEDKLQEVASKFSFNDVEDMLSGVNFGGVTAAQICTRLTEKLRKEAEKNNLIEIGTDKDVKSSGSRKNRQNHGVTVRGIDNLLVRFARCCNPVPGDAIIGYITRGRGVSVHRMDCQNIPFGMDGEEADRVIEVEWEESVEANYSVDIEITGHDRNGLLNEVLQVVSGSKTNISAVTGRSVKNKMVMIHMTVLIKNVEHLSSVVEKIKRVQDIYSVQRIMNN</sequence>
<evidence type="ECO:0000256" key="5">
    <source>
        <dbReference type="ARBA" id="ARBA00029754"/>
    </source>
</evidence>
<dbReference type="CDD" id="cd04876">
    <property type="entry name" value="ACT_RelA-SpoT"/>
    <property type="match status" value="1"/>
</dbReference>
<dbReference type="InterPro" id="IPR002912">
    <property type="entry name" value="ACT_dom"/>
</dbReference>
<comment type="similarity">
    <text evidence="9">Belongs to the relA/spoT family.</text>
</comment>
<dbReference type="FunFam" id="3.30.460.10:FF:000001">
    <property type="entry name" value="GTP pyrophosphokinase RelA"/>
    <property type="match status" value="1"/>
</dbReference>
<dbReference type="InterPro" id="IPR003607">
    <property type="entry name" value="HD/PDEase_dom"/>
</dbReference>
<dbReference type="InterPro" id="IPR033655">
    <property type="entry name" value="TGS_RelA/SpoT"/>
</dbReference>
<feature type="domain" description="ACT" evidence="10">
    <location>
        <begin position="651"/>
        <end position="725"/>
    </location>
</feature>
<comment type="catalytic activity">
    <reaction evidence="8">
        <text>GTP + ATP = guanosine 3'-diphosphate 5'-triphosphate + AMP</text>
        <dbReference type="Rhea" id="RHEA:22088"/>
        <dbReference type="ChEBI" id="CHEBI:30616"/>
        <dbReference type="ChEBI" id="CHEBI:37565"/>
        <dbReference type="ChEBI" id="CHEBI:142410"/>
        <dbReference type="ChEBI" id="CHEBI:456215"/>
        <dbReference type="EC" id="2.7.6.5"/>
    </reaction>
</comment>
<evidence type="ECO:0000259" key="12">
    <source>
        <dbReference type="PROSITE" id="PS51880"/>
    </source>
</evidence>
<evidence type="ECO:0000256" key="9">
    <source>
        <dbReference type="RuleBase" id="RU003847"/>
    </source>
</evidence>
<dbReference type="SUPFAM" id="SSF109604">
    <property type="entry name" value="HD-domain/PDEase-like"/>
    <property type="match status" value="1"/>
</dbReference>
<dbReference type="InterPro" id="IPR004811">
    <property type="entry name" value="RelA/Spo_fam"/>
</dbReference>
<evidence type="ECO:0000256" key="1">
    <source>
        <dbReference type="ARBA" id="ARBA00004976"/>
    </source>
</evidence>
<dbReference type="InterPro" id="IPR012675">
    <property type="entry name" value="Beta-grasp_dom_sf"/>
</dbReference>
<evidence type="ECO:0000313" key="13">
    <source>
        <dbReference type="EMBL" id="ANY71092.1"/>
    </source>
</evidence>
<dbReference type="Pfam" id="PF13328">
    <property type="entry name" value="HD_4"/>
    <property type="match status" value="1"/>
</dbReference>
<dbReference type="InterPro" id="IPR007685">
    <property type="entry name" value="RelA_SpoT"/>
</dbReference>
<dbReference type="RefSeq" id="WP_099521892.1">
    <property type="nucleotide sequence ID" value="NZ_CP016808.1"/>
</dbReference>
<comment type="pathway">
    <text evidence="1">Purine metabolism; ppGpp biosynthesis; ppGpp from GTP: step 1/2.</text>
</comment>
<feature type="domain" description="HD" evidence="11">
    <location>
        <begin position="44"/>
        <end position="143"/>
    </location>
</feature>
<evidence type="ECO:0000259" key="10">
    <source>
        <dbReference type="PROSITE" id="PS51671"/>
    </source>
</evidence>
<dbReference type="InterPro" id="IPR043519">
    <property type="entry name" value="NT_sf"/>
</dbReference>
<evidence type="ECO:0000256" key="6">
    <source>
        <dbReference type="ARBA" id="ARBA00032407"/>
    </source>
</evidence>
<dbReference type="PROSITE" id="PS51671">
    <property type="entry name" value="ACT"/>
    <property type="match status" value="1"/>
</dbReference>
<dbReference type="InterPro" id="IPR006674">
    <property type="entry name" value="HD_domain"/>
</dbReference>
<gene>
    <name evidence="13" type="ORF">BBD42_30440</name>
</gene>
<feature type="domain" description="TGS" evidence="12">
    <location>
        <begin position="385"/>
        <end position="446"/>
    </location>
</feature>
<dbReference type="Pfam" id="PF13291">
    <property type="entry name" value="ACT_4"/>
    <property type="match status" value="1"/>
</dbReference>
<dbReference type="CDD" id="cd01668">
    <property type="entry name" value="TGS_RSH"/>
    <property type="match status" value="1"/>
</dbReference>
<name>A0A1B2DTQ4_9BACL</name>
<dbReference type="GO" id="GO:0008728">
    <property type="term" value="F:GTP diphosphokinase activity"/>
    <property type="evidence" value="ECO:0007669"/>
    <property type="project" value="UniProtKB-EC"/>
</dbReference>
<keyword evidence="4" id="KW-0342">GTP-binding</keyword>
<dbReference type="FunFam" id="1.10.3210.10:FF:000001">
    <property type="entry name" value="GTP pyrophosphokinase RelA"/>
    <property type="match status" value="1"/>
</dbReference>
<reference evidence="13" key="1">
    <citation type="submission" date="2016-08" db="EMBL/GenBank/DDBJ databases">
        <title>Complete Genome Seqeunce of Paenibacillus sp. BIHB 4019 from tea rhizoplane.</title>
        <authorList>
            <person name="Thakur R."/>
            <person name="Swarnkar M.K."/>
            <person name="Gulati A."/>
        </authorList>
    </citation>
    <scope>NUCLEOTIDE SEQUENCE [LARGE SCALE GENOMIC DNA]</scope>
    <source>
        <strain evidence="13">BIHB4019</strain>
    </source>
</reference>
<dbReference type="PANTHER" id="PTHR21262:SF31">
    <property type="entry name" value="GTP PYROPHOSPHOKINASE"/>
    <property type="match status" value="1"/>
</dbReference>
<dbReference type="GO" id="GO:0005886">
    <property type="term" value="C:plasma membrane"/>
    <property type="evidence" value="ECO:0007669"/>
    <property type="project" value="TreeGrafter"/>
</dbReference>
<dbReference type="SUPFAM" id="SSF55021">
    <property type="entry name" value="ACT-like"/>
    <property type="match status" value="1"/>
</dbReference>
<dbReference type="EMBL" id="CP016808">
    <property type="protein sequence ID" value="ANY71092.1"/>
    <property type="molecule type" value="Genomic_DNA"/>
</dbReference>
<dbReference type="InterPro" id="IPR004095">
    <property type="entry name" value="TGS"/>
</dbReference>
<evidence type="ECO:0000256" key="4">
    <source>
        <dbReference type="ARBA" id="ARBA00023134"/>
    </source>
</evidence>
<keyword evidence="4" id="KW-0547">Nucleotide-binding</keyword>
<dbReference type="Gene3D" id="3.30.70.260">
    <property type="match status" value="1"/>
</dbReference>
<dbReference type="Pfam" id="PF02824">
    <property type="entry name" value="TGS"/>
    <property type="match status" value="1"/>
</dbReference>
<dbReference type="PROSITE" id="PS51880">
    <property type="entry name" value="TGS"/>
    <property type="match status" value="1"/>
</dbReference>
<dbReference type="FunFam" id="3.10.20.30:FF:000002">
    <property type="entry name" value="GTP pyrophosphokinase (RelA/SpoT)"/>
    <property type="match status" value="1"/>
</dbReference>
<evidence type="ECO:0000256" key="3">
    <source>
        <dbReference type="ARBA" id="ARBA00019852"/>
    </source>
</evidence>
<dbReference type="EC" id="2.7.6.5" evidence="2"/>
<dbReference type="CDD" id="cd05399">
    <property type="entry name" value="NT_Rel-Spo_like"/>
    <property type="match status" value="1"/>
</dbReference>
<dbReference type="Gene3D" id="3.10.20.30">
    <property type="match status" value="1"/>
</dbReference>
<dbReference type="NCBIfam" id="TIGR00691">
    <property type="entry name" value="spoT_relA"/>
    <property type="match status" value="1"/>
</dbReference>
<protein>
    <recommendedName>
        <fullName evidence="3">GTP pyrophosphokinase</fullName>
        <ecNumber evidence="2">2.7.6.5</ecNumber>
    </recommendedName>
    <alternativeName>
        <fullName evidence="6">(p)ppGpp synthase</fullName>
    </alternativeName>
    <alternativeName>
        <fullName evidence="5">ATP:GTP 3'-pyrophosphotransferase</fullName>
    </alternativeName>
    <alternativeName>
        <fullName evidence="7">ppGpp synthase I</fullName>
    </alternativeName>
</protein>
<dbReference type="SMART" id="SM00954">
    <property type="entry name" value="RelA_SpoT"/>
    <property type="match status" value="1"/>
</dbReference>
<organism evidence="13">
    <name type="scientific">Paenibacillus sp. BIHB 4019</name>
    <dbReference type="NCBI Taxonomy" id="1870819"/>
    <lineage>
        <taxon>Bacteria</taxon>
        <taxon>Bacillati</taxon>
        <taxon>Bacillota</taxon>
        <taxon>Bacilli</taxon>
        <taxon>Bacillales</taxon>
        <taxon>Paenibacillaceae</taxon>
        <taxon>Paenibacillus</taxon>
    </lineage>
</organism>